<proteinExistence type="predicted"/>
<accession>A0A614AWA1</accession>
<sequence length="135" mass="16430">MIKTNKDFKNDIDCLANNIYNFYLDTLKENNYRIFAKDVNFKLDEVDEYELNAFKKCFKVYLKTDVQFRKTKHIKSDCLSVSLPDFYNNYYTVNFIIYKDRYSEHGKKYLDDVFNLFVKNIEYRVKNKEKINKGE</sequence>
<reference evidence="1" key="1">
    <citation type="submission" date="2018-07" db="EMBL/GenBank/DDBJ databases">
        <authorList>
            <consortium name="GenomeTrakr network: Whole genome sequencing for foodborne pathogen traceback"/>
        </authorList>
    </citation>
    <scope>NUCLEOTIDE SEQUENCE</scope>
    <source>
        <strain evidence="1">FDA00008985</strain>
    </source>
</reference>
<name>A0A614AWA1_SALSE</name>
<dbReference type="EMBL" id="AAKWII010000022">
    <property type="protein sequence ID" value="ECW4162007.1"/>
    <property type="molecule type" value="Genomic_DNA"/>
</dbReference>
<organism evidence="1">
    <name type="scientific">Salmonella senftenberg</name>
    <dbReference type="NCBI Taxonomy" id="28150"/>
    <lineage>
        <taxon>Bacteria</taxon>
        <taxon>Pseudomonadati</taxon>
        <taxon>Pseudomonadota</taxon>
        <taxon>Gammaproteobacteria</taxon>
        <taxon>Enterobacterales</taxon>
        <taxon>Enterobacteriaceae</taxon>
        <taxon>Salmonella</taxon>
    </lineage>
</organism>
<dbReference type="AlphaFoldDB" id="A0A614AWA1"/>
<gene>
    <name evidence="1" type="ORF">AA192_23330</name>
</gene>
<protein>
    <submittedName>
        <fullName evidence="1">Uncharacterized protein</fullName>
    </submittedName>
</protein>
<evidence type="ECO:0000313" key="1">
    <source>
        <dbReference type="EMBL" id="ECW4162007.1"/>
    </source>
</evidence>
<comment type="caution">
    <text evidence="1">The sequence shown here is derived from an EMBL/GenBank/DDBJ whole genome shotgun (WGS) entry which is preliminary data.</text>
</comment>